<evidence type="ECO:0000313" key="7">
    <source>
        <dbReference type="Proteomes" id="UP000272778"/>
    </source>
</evidence>
<sequence>MGRITVKQLESLTKEQDGHRLSEDGGIVGRVRVGTRGITVQFRYEFKLGTGKKVDQSLGSWPKTSLAEIRAKRESMRPSVVKGIDPLDAAKAERIEKQKAVAATLAEAERQRDESKTVKDLFEAWLEEGVARKDENRDLRQRLEKHALSVIGNIELRQLTSKQLHTLESEIVARGKVRTAVMVFNDLTQMLGWGEQRQPWRRLLIEGNPIALVNMKTLLPNDYEEERDRVLSPEEIRELAEILGRARTDYATAPTGTRRTLSHPLKRETELALWICLSTLCRVGELLIAERKHVDLENGTWFIPRANVKGTRESRQDLLVFLSDFSRQKFAELLELSSGSEWLFPARNKLKGDSPVCTKSVSKQIGDRQSMFQNRSKPLSKRKNDDSLVLAGGANGNWTPHDLRRTGATMMQELGVPLDVIDRCQNHVVAGPKVRKHYLLYGYAAEKTLAWNKLGERLSGILGEPIRLLV</sequence>
<organism evidence="6 7">
    <name type="scientific">Paraburkholderia dinghuensis</name>
    <dbReference type="NCBI Taxonomy" id="2305225"/>
    <lineage>
        <taxon>Bacteria</taxon>
        <taxon>Pseudomonadati</taxon>
        <taxon>Pseudomonadota</taxon>
        <taxon>Betaproteobacteria</taxon>
        <taxon>Burkholderiales</taxon>
        <taxon>Burkholderiaceae</taxon>
        <taxon>Paraburkholderia</taxon>
    </lineage>
</organism>
<reference evidence="6 7" key="1">
    <citation type="submission" date="2018-11" db="EMBL/GenBank/DDBJ databases">
        <title>Paraburkholderia sp. DHOA04, isolated from soil.</title>
        <authorList>
            <person name="Gao Z.-H."/>
            <person name="Qiu L.-H."/>
            <person name="Fu J.-C."/>
        </authorList>
    </citation>
    <scope>NUCLEOTIDE SEQUENCE [LARGE SCALE GENOMIC DNA]</scope>
    <source>
        <strain evidence="6 7">DHOA04</strain>
    </source>
</reference>
<dbReference type="AlphaFoldDB" id="A0A3N6M856"/>
<dbReference type="PANTHER" id="PTHR30629:SF2">
    <property type="entry name" value="PROPHAGE INTEGRASE INTS-RELATED"/>
    <property type="match status" value="1"/>
</dbReference>
<dbReference type="InterPro" id="IPR038488">
    <property type="entry name" value="Integrase_DNA-bd_sf"/>
</dbReference>
<dbReference type="InterPro" id="IPR013762">
    <property type="entry name" value="Integrase-like_cat_sf"/>
</dbReference>
<feature type="domain" description="Tyr recombinase" evidence="5">
    <location>
        <begin position="226"/>
        <end position="452"/>
    </location>
</feature>
<dbReference type="CDD" id="cd00801">
    <property type="entry name" value="INT_P4_C"/>
    <property type="match status" value="1"/>
</dbReference>
<comment type="similarity">
    <text evidence="1">Belongs to the 'phage' integrase family.</text>
</comment>
<dbReference type="RefSeq" id="WP_124153960.1">
    <property type="nucleotide sequence ID" value="NZ_RQIS01000033.1"/>
</dbReference>
<comment type="caution">
    <text evidence="6">The sequence shown here is derived from an EMBL/GenBank/DDBJ whole genome shotgun (WGS) entry which is preliminary data.</text>
</comment>
<dbReference type="SUPFAM" id="SSF56349">
    <property type="entry name" value="DNA breaking-rejoining enzymes"/>
    <property type="match status" value="1"/>
</dbReference>
<keyword evidence="7" id="KW-1185">Reference proteome</keyword>
<proteinExistence type="inferred from homology"/>
<dbReference type="EMBL" id="RQIS01000033">
    <property type="protein sequence ID" value="RQG99838.1"/>
    <property type="molecule type" value="Genomic_DNA"/>
</dbReference>
<dbReference type="Proteomes" id="UP000272778">
    <property type="component" value="Unassembled WGS sequence"/>
</dbReference>
<dbReference type="InterPro" id="IPR011010">
    <property type="entry name" value="DNA_brk_join_enz"/>
</dbReference>
<dbReference type="Pfam" id="PF13356">
    <property type="entry name" value="Arm-DNA-bind_3"/>
    <property type="match status" value="1"/>
</dbReference>
<dbReference type="Gene3D" id="1.10.443.10">
    <property type="entry name" value="Intergrase catalytic core"/>
    <property type="match status" value="1"/>
</dbReference>
<gene>
    <name evidence="6" type="ORF">D1Y85_26055</name>
</gene>
<dbReference type="InterPro" id="IPR050808">
    <property type="entry name" value="Phage_Integrase"/>
</dbReference>
<dbReference type="InterPro" id="IPR002104">
    <property type="entry name" value="Integrase_catalytic"/>
</dbReference>
<evidence type="ECO:0000259" key="5">
    <source>
        <dbReference type="PROSITE" id="PS51898"/>
    </source>
</evidence>
<dbReference type="PROSITE" id="PS51898">
    <property type="entry name" value="TYR_RECOMBINASE"/>
    <property type="match status" value="1"/>
</dbReference>
<evidence type="ECO:0000256" key="4">
    <source>
        <dbReference type="ARBA" id="ARBA00023172"/>
    </source>
</evidence>
<dbReference type="OrthoDB" id="9775880at2"/>
<protein>
    <submittedName>
        <fullName evidence="6">Site-specific integrase</fullName>
    </submittedName>
</protein>
<evidence type="ECO:0000256" key="3">
    <source>
        <dbReference type="ARBA" id="ARBA00023125"/>
    </source>
</evidence>
<dbReference type="InterPro" id="IPR025166">
    <property type="entry name" value="Integrase_DNA_bind_dom"/>
</dbReference>
<dbReference type="Gene3D" id="1.10.150.130">
    <property type="match status" value="1"/>
</dbReference>
<dbReference type="Pfam" id="PF00589">
    <property type="entry name" value="Phage_integrase"/>
    <property type="match status" value="1"/>
</dbReference>
<dbReference type="Gene3D" id="3.30.160.390">
    <property type="entry name" value="Integrase, DNA-binding domain"/>
    <property type="match status" value="1"/>
</dbReference>
<dbReference type="PANTHER" id="PTHR30629">
    <property type="entry name" value="PROPHAGE INTEGRASE"/>
    <property type="match status" value="1"/>
</dbReference>
<evidence type="ECO:0000313" key="6">
    <source>
        <dbReference type="EMBL" id="RQG99838.1"/>
    </source>
</evidence>
<evidence type="ECO:0000256" key="1">
    <source>
        <dbReference type="ARBA" id="ARBA00008857"/>
    </source>
</evidence>
<keyword evidence="2" id="KW-0229">DNA integration</keyword>
<dbReference type="InterPro" id="IPR010998">
    <property type="entry name" value="Integrase_recombinase_N"/>
</dbReference>
<keyword evidence="3" id="KW-0238">DNA-binding</keyword>
<dbReference type="GO" id="GO:0006310">
    <property type="term" value="P:DNA recombination"/>
    <property type="evidence" value="ECO:0007669"/>
    <property type="project" value="UniProtKB-KW"/>
</dbReference>
<accession>A0A3N6M856</accession>
<keyword evidence="4" id="KW-0233">DNA recombination</keyword>
<dbReference type="GO" id="GO:0003677">
    <property type="term" value="F:DNA binding"/>
    <property type="evidence" value="ECO:0007669"/>
    <property type="project" value="UniProtKB-KW"/>
</dbReference>
<dbReference type="GO" id="GO:0015074">
    <property type="term" value="P:DNA integration"/>
    <property type="evidence" value="ECO:0007669"/>
    <property type="project" value="UniProtKB-KW"/>
</dbReference>
<name>A0A3N6M856_9BURK</name>
<evidence type="ECO:0000256" key="2">
    <source>
        <dbReference type="ARBA" id="ARBA00022908"/>
    </source>
</evidence>